<protein>
    <submittedName>
        <fullName evidence="7">Benzaldehyde dehydrogenase</fullName>
    </submittedName>
</protein>
<evidence type="ECO:0000256" key="2">
    <source>
        <dbReference type="ARBA" id="ARBA00023002"/>
    </source>
</evidence>
<dbReference type="SUPFAM" id="SSF53720">
    <property type="entry name" value="ALDH-like"/>
    <property type="match status" value="1"/>
</dbReference>
<dbReference type="InterPro" id="IPR015590">
    <property type="entry name" value="Aldehyde_DH_dom"/>
</dbReference>
<gene>
    <name evidence="7" type="ORF">GCM10009844_05660</name>
</gene>
<reference evidence="8" key="1">
    <citation type="journal article" date="2019" name="Int. J. Syst. Evol. Microbiol.">
        <title>The Global Catalogue of Microorganisms (GCM) 10K type strain sequencing project: providing services to taxonomists for standard genome sequencing and annotation.</title>
        <authorList>
            <consortium name="The Broad Institute Genomics Platform"/>
            <consortium name="The Broad Institute Genome Sequencing Center for Infectious Disease"/>
            <person name="Wu L."/>
            <person name="Ma J."/>
        </authorList>
    </citation>
    <scope>NUCLEOTIDE SEQUENCE [LARGE SCALE GENOMIC DNA]</scope>
    <source>
        <strain evidence="8">JCM 16022</strain>
    </source>
</reference>
<feature type="domain" description="Aldehyde dehydrogenase" evidence="6">
    <location>
        <begin position="24"/>
        <end position="480"/>
    </location>
</feature>
<dbReference type="PROSITE" id="PS00687">
    <property type="entry name" value="ALDEHYDE_DEHYDR_GLU"/>
    <property type="match status" value="1"/>
</dbReference>
<dbReference type="Pfam" id="PF00171">
    <property type="entry name" value="Aldedh"/>
    <property type="match status" value="1"/>
</dbReference>
<sequence length="492" mass="51084">MTTTHRDPATGTAPWTDRIFSGSFVEGRGEPSPVVEKATGAVLGSVGSATADDLDHAVATAHAAQRAWADAPYQQRAEVLLRAAALLEQEPERLHPWLVREAGSAPGKAAFELGLVVSELRESAAAAAAPYGQVLRSSKPRLSIARHVPVGVVGVISPFNFPGILSMRSVAPALALGNAVLLKPDPRTTVAGGMALARLLADAGLPEGLLHVLPGGRELGERLVGHPQVPCVSFTGSTAAGRAIAAVAAPMFKKLHLELGGNNALVVLPDADLEAAASAGAWGSFLHQGQICMTTGRHLVPRPLAEEYAAMLAAKADALPVGDPWSGEVALGPLIDATQRDRVHELVTGAVAQGARLAAGGTHDGLLYRPTVLAGVSPDQRVAREEIFGPVAPVIAYDTVDEAVALVNDDPYGLSVGLLSGDAMAAYELSSRLEVGMVHVNDQTVDDEAVIPFGGIKASGSGGHFGGARANLETFGHLQWVTMQSEIERYPF</sequence>
<accession>A0ABP5KYC0</accession>
<name>A0ABP5KYC0_9ACTN</name>
<comment type="caution">
    <text evidence="7">The sequence shown here is derived from an EMBL/GenBank/DDBJ whole genome shotgun (WGS) entry which is preliminary data.</text>
</comment>
<keyword evidence="8" id="KW-1185">Reference proteome</keyword>
<keyword evidence="3" id="KW-0520">NAD</keyword>
<dbReference type="PANTHER" id="PTHR42986">
    <property type="entry name" value="BENZALDEHYDE DEHYDROGENASE YFMT"/>
    <property type="match status" value="1"/>
</dbReference>
<dbReference type="InterPro" id="IPR016163">
    <property type="entry name" value="Ald_DH_C"/>
</dbReference>
<dbReference type="InterPro" id="IPR029510">
    <property type="entry name" value="Ald_DH_CS_GLU"/>
</dbReference>
<evidence type="ECO:0000256" key="3">
    <source>
        <dbReference type="ARBA" id="ARBA00023027"/>
    </source>
</evidence>
<dbReference type="Proteomes" id="UP001501771">
    <property type="component" value="Unassembled WGS sequence"/>
</dbReference>
<keyword evidence="2 5" id="KW-0560">Oxidoreductase</keyword>
<evidence type="ECO:0000256" key="1">
    <source>
        <dbReference type="ARBA" id="ARBA00009986"/>
    </source>
</evidence>
<dbReference type="Gene3D" id="3.40.309.10">
    <property type="entry name" value="Aldehyde Dehydrogenase, Chain A, domain 2"/>
    <property type="match status" value="1"/>
</dbReference>
<evidence type="ECO:0000256" key="5">
    <source>
        <dbReference type="RuleBase" id="RU003345"/>
    </source>
</evidence>
<dbReference type="PANTHER" id="PTHR42986:SF1">
    <property type="entry name" value="BENZALDEHYDE DEHYDROGENASE YFMT"/>
    <property type="match status" value="1"/>
</dbReference>
<evidence type="ECO:0000313" key="7">
    <source>
        <dbReference type="EMBL" id="GAA2138029.1"/>
    </source>
</evidence>
<comment type="similarity">
    <text evidence="1 5">Belongs to the aldehyde dehydrogenase family.</text>
</comment>
<evidence type="ECO:0000259" key="6">
    <source>
        <dbReference type="Pfam" id="PF00171"/>
    </source>
</evidence>
<dbReference type="Gene3D" id="3.40.605.10">
    <property type="entry name" value="Aldehyde Dehydrogenase, Chain A, domain 1"/>
    <property type="match status" value="1"/>
</dbReference>
<dbReference type="InterPro" id="IPR016162">
    <property type="entry name" value="Ald_DH_N"/>
</dbReference>
<proteinExistence type="inferred from homology"/>
<organism evidence="7 8">
    <name type="scientific">Nocardioides koreensis</name>
    <dbReference type="NCBI Taxonomy" id="433651"/>
    <lineage>
        <taxon>Bacteria</taxon>
        <taxon>Bacillati</taxon>
        <taxon>Actinomycetota</taxon>
        <taxon>Actinomycetes</taxon>
        <taxon>Propionibacteriales</taxon>
        <taxon>Nocardioidaceae</taxon>
        <taxon>Nocardioides</taxon>
    </lineage>
</organism>
<dbReference type="InterPro" id="IPR016161">
    <property type="entry name" value="Ald_DH/histidinol_DH"/>
</dbReference>
<evidence type="ECO:0000256" key="4">
    <source>
        <dbReference type="PROSITE-ProRule" id="PRU10007"/>
    </source>
</evidence>
<dbReference type="RefSeq" id="WP_344147230.1">
    <property type="nucleotide sequence ID" value="NZ_BAAAQR010000001.1"/>
</dbReference>
<dbReference type="EMBL" id="BAAAQR010000001">
    <property type="protein sequence ID" value="GAA2138029.1"/>
    <property type="molecule type" value="Genomic_DNA"/>
</dbReference>
<evidence type="ECO:0000313" key="8">
    <source>
        <dbReference type="Proteomes" id="UP001501771"/>
    </source>
</evidence>
<feature type="active site" evidence="4">
    <location>
        <position position="258"/>
    </location>
</feature>